<dbReference type="InterPro" id="IPR029063">
    <property type="entry name" value="SAM-dependent_MTases_sf"/>
</dbReference>
<evidence type="ECO:0008006" key="7">
    <source>
        <dbReference type="Google" id="ProtNLM"/>
    </source>
</evidence>
<accession>A0A0D1ZK31</accession>
<dbReference type="HOGENOM" id="CLU_051542_0_1_1"/>
<dbReference type="GO" id="GO:0016740">
    <property type="term" value="F:transferase activity"/>
    <property type="evidence" value="ECO:0007669"/>
    <property type="project" value="UniProtKB-KW"/>
</dbReference>
<dbReference type="OrthoDB" id="2094832at2759"/>
<proteinExistence type="inferred from homology"/>
<dbReference type="AlphaFoldDB" id="A0A0D1ZK31"/>
<protein>
    <recommendedName>
        <fullName evidence="7">Methyltransferase domain-containing protein</fullName>
    </recommendedName>
</protein>
<keyword evidence="2" id="KW-0808">Transferase</keyword>
<evidence type="ECO:0000256" key="3">
    <source>
        <dbReference type="ARBA" id="ARBA00022691"/>
    </source>
</evidence>
<dbReference type="PANTHER" id="PTHR35897:SF1">
    <property type="entry name" value="METHYLTRANSFERASE AUSD"/>
    <property type="match status" value="1"/>
</dbReference>
<dbReference type="VEuPathDB" id="FungiDB:PV08_08374"/>
<keyword evidence="3" id="KW-0949">S-adenosyl-L-methionine</keyword>
<dbReference type="SUPFAM" id="SSF53335">
    <property type="entry name" value="S-adenosyl-L-methionine-dependent methyltransferases"/>
    <property type="match status" value="1"/>
</dbReference>
<dbReference type="InterPro" id="IPR051654">
    <property type="entry name" value="Meroterpenoid_MTases"/>
</dbReference>
<dbReference type="RefSeq" id="XP_016233403.1">
    <property type="nucleotide sequence ID" value="XM_016382700.1"/>
</dbReference>
<keyword evidence="6" id="KW-1185">Reference proteome</keyword>
<dbReference type="GeneID" id="27335457"/>
<dbReference type="PANTHER" id="PTHR35897">
    <property type="entry name" value="METHYLTRANSFERASE AUSD"/>
    <property type="match status" value="1"/>
</dbReference>
<sequence length="338" mass="37941">MADSLDDQPTTKVTPIPLYQADLHAVPSDVSALLSSYSGIAPDKQNSHIVRVRDQAYATHPYPCLGRWRFLELDLSSHPLYQSDVLAPLIPTRGHSSEGKPQRDGDDDGRDSWIFLDLGTCLGQDIRKLIYDGADPSRLYGADLKPEFIDAGYELFRDADKLPRDKHFIAPADVFDDSPSTELAAKCDGKVGILHISAVFHLFDLAAQRAMARRCLKLLDPRRGRVLLCGGQVGNVNPGEVARLTGKGSRFRHDERSWRDMWEGVVAEDAWRDKIRGVEVGCEMEGWIDRIEMKTKGLVGDDGKAPGEGLRRKQIGRVEDGFRWMKWWVWVDFDVNVA</sequence>
<comment type="pathway">
    <text evidence="1">Secondary metabolite biosynthesis.</text>
</comment>
<gene>
    <name evidence="5" type="ORF">PV08_08374</name>
</gene>
<reference evidence="5 6" key="1">
    <citation type="submission" date="2015-01" db="EMBL/GenBank/DDBJ databases">
        <title>The Genome Sequence of Exophiala spinifera CBS89968.</title>
        <authorList>
            <consortium name="The Broad Institute Genomics Platform"/>
            <person name="Cuomo C."/>
            <person name="de Hoog S."/>
            <person name="Gorbushina A."/>
            <person name="Stielow B."/>
            <person name="Teixiera M."/>
            <person name="Abouelleil A."/>
            <person name="Chapman S.B."/>
            <person name="Priest M."/>
            <person name="Young S.K."/>
            <person name="Wortman J."/>
            <person name="Nusbaum C."/>
            <person name="Birren B."/>
        </authorList>
    </citation>
    <scope>NUCLEOTIDE SEQUENCE [LARGE SCALE GENOMIC DNA]</scope>
    <source>
        <strain evidence="5 6">CBS 89968</strain>
    </source>
</reference>
<evidence type="ECO:0000313" key="6">
    <source>
        <dbReference type="Proteomes" id="UP000053328"/>
    </source>
</evidence>
<dbReference type="EMBL" id="KN847497">
    <property type="protein sequence ID" value="KIW13187.1"/>
    <property type="molecule type" value="Genomic_DNA"/>
</dbReference>
<dbReference type="STRING" id="91928.A0A0D1ZK31"/>
<evidence type="ECO:0000256" key="1">
    <source>
        <dbReference type="ARBA" id="ARBA00005179"/>
    </source>
</evidence>
<evidence type="ECO:0000313" key="5">
    <source>
        <dbReference type="EMBL" id="KIW13187.1"/>
    </source>
</evidence>
<comment type="similarity">
    <text evidence="4">Belongs to the class I-like SAM-binding methyltransferase superfamily.</text>
</comment>
<dbReference type="Proteomes" id="UP000053328">
    <property type="component" value="Unassembled WGS sequence"/>
</dbReference>
<organism evidence="5 6">
    <name type="scientific">Exophiala spinifera</name>
    <dbReference type="NCBI Taxonomy" id="91928"/>
    <lineage>
        <taxon>Eukaryota</taxon>
        <taxon>Fungi</taxon>
        <taxon>Dikarya</taxon>
        <taxon>Ascomycota</taxon>
        <taxon>Pezizomycotina</taxon>
        <taxon>Eurotiomycetes</taxon>
        <taxon>Chaetothyriomycetidae</taxon>
        <taxon>Chaetothyriales</taxon>
        <taxon>Herpotrichiellaceae</taxon>
        <taxon>Exophiala</taxon>
    </lineage>
</organism>
<evidence type="ECO:0000256" key="2">
    <source>
        <dbReference type="ARBA" id="ARBA00022679"/>
    </source>
</evidence>
<evidence type="ECO:0000256" key="4">
    <source>
        <dbReference type="ARBA" id="ARBA00038314"/>
    </source>
</evidence>
<dbReference type="Gene3D" id="3.40.50.150">
    <property type="entry name" value="Vaccinia Virus protein VP39"/>
    <property type="match status" value="1"/>
</dbReference>
<name>A0A0D1ZK31_9EURO</name>